<name>A0A829WBL8_9FIRM</name>
<proteinExistence type="predicted"/>
<dbReference type="EMBL" id="BJLB01000001">
    <property type="protein sequence ID" value="GEA34610.1"/>
    <property type="molecule type" value="Genomic_DNA"/>
</dbReference>
<sequence length="64" mass="6976">MLSVPGANGAGKTTLFGPTGEILSEEHLNEAFGVEVRLYPLTLRNRTYTCVLPLGLKERMERGA</sequence>
<evidence type="ECO:0000313" key="2">
    <source>
        <dbReference type="Proteomes" id="UP000315200"/>
    </source>
</evidence>
<gene>
    <name evidence="1" type="ORF">Ccl03g_03230</name>
</gene>
<dbReference type="Proteomes" id="UP000315200">
    <property type="component" value="Unassembled WGS sequence"/>
</dbReference>
<dbReference type="RefSeq" id="WP_038259229.1">
    <property type="nucleotide sequence ID" value="NZ_AP031445.1"/>
</dbReference>
<protein>
    <submittedName>
        <fullName evidence="1">Uncharacterized protein</fullName>
    </submittedName>
</protein>
<organism evidence="1 2">
    <name type="scientific">Enterocloster clostridioformis</name>
    <dbReference type="NCBI Taxonomy" id="1531"/>
    <lineage>
        <taxon>Bacteria</taxon>
        <taxon>Bacillati</taxon>
        <taxon>Bacillota</taxon>
        <taxon>Clostridia</taxon>
        <taxon>Lachnospirales</taxon>
        <taxon>Lachnospiraceae</taxon>
        <taxon>Enterocloster</taxon>
    </lineage>
</organism>
<reference evidence="1 2" key="1">
    <citation type="submission" date="2019-06" db="EMBL/GenBank/DDBJ databases">
        <title>Draft genome sequence of [Clostridium] clostridioforme NBRC 113352.</title>
        <authorList>
            <person name="Miura T."/>
            <person name="Furukawa M."/>
            <person name="Shimamura M."/>
            <person name="Ohyama Y."/>
            <person name="Yamazoe A."/>
            <person name="Kawasaki H."/>
        </authorList>
    </citation>
    <scope>NUCLEOTIDE SEQUENCE [LARGE SCALE GENOMIC DNA]</scope>
    <source>
        <strain evidence="1 2">NBRC 113352</strain>
    </source>
</reference>
<evidence type="ECO:0000313" key="1">
    <source>
        <dbReference type="EMBL" id="GEA34610.1"/>
    </source>
</evidence>
<comment type="caution">
    <text evidence="1">The sequence shown here is derived from an EMBL/GenBank/DDBJ whole genome shotgun (WGS) entry which is preliminary data.</text>
</comment>
<accession>A0A829WBL8</accession>
<dbReference type="AlphaFoldDB" id="A0A829WBL8"/>